<dbReference type="EMBL" id="CP001575">
    <property type="protein sequence ID" value="ACO69250.1"/>
    <property type="molecule type" value="Genomic_DNA"/>
</dbReference>
<accession>C1FGF8</accession>
<feature type="region of interest" description="Disordered" evidence="2">
    <location>
        <begin position="230"/>
        <end position="255"/>
    </location>
</feature>
<feature type="compositionally biased region" description="Low complexity" evidence="2">
    <location>
        <begin position="233"/>
        <end position="248"/>
    </location>
</feature>
<evidence type="ECO:0000313" key="3">
    <source>
        <dbReference type="EMBL" id="ACO69250.1"/>
    </source>
</evidence>
<dbReference type="InParanoid" id="C1FGF8"/>
<evidence type="ECO:0000313" key="4">
    <source>
        <dbReference type="Proteomes" id="UP000002009"/>
    </source>
</evidence>
<dbReference type="AlphaFoldDB" id="C1FGF8"/>
<dbReference type="RefSeq" id="XP_002507992.1">
    <property type="nucleotide sequence ID" value="XM_002507946.1"/>
</dbReference>
<keyword evidence="4" id="KW-1185">Reference proteome</keyword>
<feature type="compositionally biased region" description="Pro residues" evidence="2">
    <location>
        <begin position="1"/>
        <end position="13"/>
    </location>
</feature>
<keyword evidence="1" id="KW-0175">Coiled coil</keyword>
<name>C1FGF8_MICCC</name>
<feature type="coiled-coil region" evidence="1">
    <location>
        <begin position="46"/>
        <end position="116"/>
    </location>
</feature>
<evidence type="ECO:0000256" key="2">
    <source>
        <dbReference type="SAM" id="MobiDB-lite"/>
    </source>
</evidence>
<gene>
    <name evidence="3" type="ORF">MICPUN_60862</name>
</gene>
<evidence type="ECO:0000256" key="1">
    <source>
        <dbReference type="SAM" id="Coils"/>
    </source>
</evidence>
<proteinExistence type="predicted"/>
<organism evidence="3 4">
    <name type="scientific">Micromonas commoda (strain RCC299 / NOUM17 / CCMP2709)</name>
    <name type="common">Picoplanktonic green alga</name>
    <dbReference type="NCBI Taxonomy" id="296587"/>
    <lineage>
        <taxon>Eukaryota</taxon>
        <taxon>Viridiplantae</taxon>
        <taxon>Chlorophyta</taxon>
        <taxon>Mamiellophyceae</taxon>
        <taxon>Mamiellales</taxon>
        <taxon>Mamiellaceae</taxon>
        <taxon>Micromonas</taxon>
    </lineage>
</organism>
<dbReference type="Proteomes" id="UP000002009">
    <property type="component" value="Chromosome 8"/>
</dbReference>
<sequence>MTVPSTPPRPPASPKFQLPPTTVSPGPGGTRLERVLDLVTSHEATIAENELRVLDLTKRVAEAEDAARARRDEDRRARDAADASLRAELAAVKEAVRRVERDVASWSDERDALRAEVRDLADGCRADADAALEETKAGFKAVLQDVVDRVAASLDAVRTDAVATRGNYASADEVAALRERFAAAESAARAKEAHGRETMNAMLDAMEQMKRRTAKLVGFYNEQLEAAERRRAAGAGPSTDSFGFSSGRSGDRSDQTGELARLLEENASLREQLARASSSRPGHHRAAVEEAALACGSVEEAVRRTGSFDSLDGDGADAKLTRSIRDSIGSVNGC</sequence>
<reference evidence="3 4" key="1">
    <citation type="journal article" date="2009" name="Science">
        <title>Green evolution and dynamic adaptations revealed by genomes of the marine picoeukaryotes Micromonas.</title>
        <authorList>
            <person name="Worden A.Z."/>
            <person name="Lee J.H."/>
            <person name="Mock T."/>
            <person name="Rouze P."/>
            <person name="Simmons M.P."/>
            <person name="Aerts A.L."/>
            <person name="Allen A.E."/>
            <person name="Cuvelier M.L."/>
            <person name="Derelle E."/>
            <person name="Everett M.V."/>
            <person name="Foulon E."/>
            <person name="Grimwood J."/>
            <person name="Gundlach H."/>
            <person name="Henrissat B."/>
            <person name="Napoli C."/>
            <person name="McDonald S.M."/>
            <person name="Parker M.S."/>
            <person name="Rombauts S."/>
            <person name="Salamov A."/>
            <person name="Von Dassow P."/>
            <person name="Badger J.H."/>
            <person name="Coutinho P.M."/>
            <person name="Demir E."/>
            <person name="Dubchak I."/>
            <person name="Gentemann C."/>
            <person name="Eikrem W."/>
            <person name="Gready J.E."/>
            <person name="John U."/>
            <person name="Lanier W."/>
            <person name="Lindquist E.A."/>
            <person name="Lucas S."/>
            <person name="Mayer K.F."/>
            <person name="Moreau H."/>
            <person name="Not F."/>
            <person name="Otillar R."/>
            <person name="Panaud O."/>
            <person name="Pangilinan J."/>
            <person name="Paulsen I."/>
            <person name="Piegu B."/>
            <person name="Poliakov A."/>
            <person name="Robbens S."/>
            <person name="Schmutz J."/>
            <person name="Toulza E."/>
            <person name="Wyss T."/>
            <person name="Zelensky A."/>
            <person name="Zhou K."/>
            <person name="Armbrust E.V."/>
            <person name="Bhattacharya D."/>
            <person name="Goodenough U.W."/>
            <person name="Van de Peer Y."/>
            <person name="Grigoriev I.V."/>
        </authorList>
    </citation>
    <scope>NUCLEOTIDE SEQUENCE [LARGE SCALE GENOMIC DNA]</scope>
    <source>
        <strain evidence="4">RCC299 / NOUM17</strain>
    </source>
</reference>
<dbReference type="KEGG" id="mis:MICPUN_60862"/>
<dbReference type="GeneID" id="8245626"/>
<protein>
    <submittedName>
        <fullName evidence="3">Uncharacterized protein</fullName>
    </submittedName>
</protein>
<feature type="region of interest" description="Disordered" evidence="2">
    <location>
        <begin position="1"/>
        <end position="30"/>
    </location>
</feature>